<feature type="region of interest" description="Disordered" evidence="2">
    <location>
        <begin position="62"/>
        <end position="89"/>
    </location>
</feature>
<dbReference type="GO" id="GO:0003729">
    <property type="term" value="F:mRNA binding"/>
    <property type="evidence" value="ECO:0007669"/>
    <property type="project" value="TreeGrafter"/>
</dbReference>
<dbReference type="InterPro" id="IPR011990">
    <property type="entry name" value="TPR-like_helical_dom_sf"/>
</dbReference>
<sequence>MPSHLTRVVFRSIIANRPLLYRGCLHRPARPRLTLHNAVQAPLQTQRRAFFNFLRPRKAKQAELPPGMEKMSQLKSSQRTGQRPPPPEEIAHAFSEFFQNQTRYEDFHIQLAQYVYLYLRETPREDAQPWISEAGIRKVFGSLVKPPESGGQAHLEFGRLLHEEVVKRREADAAATPKTPTDVDIQFIKVMCLYGATQEAREFASQKFLQQATADETRSASTVWTDVLRGFARGNKPEELLATTKMLRQQSHPFTRNMQNVLVAFYTDKADLQQAKKWFSEPAVDSEDPESEQHVNTNAAILKTCALNGDLAFGQQVVASLVKDVPDKAAWDAVFVWSAAIGKGVDEVDRMMGVMIRRSEEAARRDPHCSTIYPDIDTINALVDVAISKKDPYTAERFVSLGQKRGILPDAKTFTMQMQYRLSVDDVDGARAAYYGLQGAKDEKSVEVGNQLVRAMCISKQHEFDNIMAIVDDLHEARARFHPETVAALSVLHLRRGETKDAVDLLQVHAHHYSPSQRQVIRDLLTAFLLDRQNSTTDAWDTYQILRVIFPEITREVRIRMMNEFFARGRPDMACHVFFHMRNNTHQEWSANRDVYVAALTGFARSRDAESLSLVHSQLKLDLSVETDTKLRNALMLAFTSTNDSQRALDFWHEIAASKEGPTYSSIAIVFRACETLPFGDSYAEEIWRRLKENGVDIDRQIFTGYLCAMGANHQFDECVALLTTVEEEYGFAPDVSMLASWFNATANIERQRWVEKWIREHHPAMWTEIEALGHKVTHEGFGHRLYNIDRNLEP</sequence>
<dbReference type="Proteomes" id="UP000799324">
    <property type="component" value="Unassembled WGS sequence"/>
</dbReference>
<proteinExistence type="predicted"/>
<evidence type="ECO:0000256" key="1">
    <source>
        <dbReference type="ARBA" id="ARBA00022737"/>
    </source>
</evidence>
<reference evidence="3" key="1">
    <citation type="journal article" date="2020" name="Stud. Mycol.">
        <title>101 Dothideomycetes genomes: a test case for predicting lifestyles and emergence of pathogens.</title>
        <authorList>
            <person name="Haridas S."/>
            <person name="Albert R."/>
            <person name="Binder M."/>
            <person name="Bloem J."/>
            <person name="Labutti K."/>
            <person name="Salamov A."/>
            <person name="Andreopoulos B."/>
            <person name="Baker S."/>
            <person name="Barry K."/>
            <person name="Bills G."/>
            <person name="Bluhm B."/>
            <person name="Cannon C."/>
            <person name="Castanera R."/>
            <person name="Culley D."/>
            <person name="Daum C."/>
            <person name="Ezra D."/>
            <person name="Gonzalez J."/>
            <person name="Henrissat B."/>
            <person name="Kuo A."/>
            <person name="Liang C."/>
            <person name="Lipzen A."/>
            <person name="Lutzoni F."/>
            <person name="Magnuson J."/>
            <person name="Mondo S."/>
            <person name="Nolan M."/>
            <person name="Ohm R."/>
            <person name="Pangilinan J."/>
            <person name="Park H.-J."/>
            <person name="Ramirez L."/>
            <person name="Alfaro M."/>
            <person name="Sun H."/>
            <person name="Tritt A."/>
            <person name="Yoshinaga Y."/>
            <person name="Zwiers L.-H."/>
            <person name="Turgeon B."/>
            <person name="Goodwin S."/>
            <person name="Spatafora J."/>
            <person name="Crous P."/>
            <person name="Grigoriev I."/>
        </authorList>
    </citation>
    <scope>NUCLEOTIDE SEQUENCE</scope>
    <source>
        <strain evidence="3">CBS 122681</strain>
    </source>
</reference>
<protein>
    <recommendedName>
        <fullName evidence="5">Complex I intermediate-associated protein-like protein 84</fullName>
    </recommendedName>
</protein>
<gene>
    <name evidence="3" type="ORF">K491DRAFT_718033</name>
</gene>
<evidence type="ECO:0000313" key="4">
    <source>
        <dbReference type="Proteomes" id="UP000799324"/>
    </source>
</evidence>
<dbReference type="PANTHER" id="PTHR47933">
    <property type="entry name" value="PENTATRICOPEPTIDE REPEAT-CONTAINING PROTEIN 1, MITOCHONDRIAL"/>
    <property type="match status" value="1"/>
</dbReference>
<dbReference type="InterPro" id="IPR051240">
    <property type="entry name" value="Mito_RNA-Proc/Resp"/>
</dbReference>
<evidence type="ECO:0008006" key="5">
    <source>
        <dbReference type="Google" id="ProtNLM"/>
    </source>
</evidence>
<evidence type="ECO:0000313" key="3">
    <source>
        <dbReference type="EMBL" id="KAF2653420.1"/>
    </source>
</evidence>
<dbReference type="Gene3D" id="1.25.40.10">
    <property type="entry name" value="Tetratricopeptide repeat domain"/>
    <property type="match status" value="2"/>
</dbReference>
<keyword evidence="1" id="KW-0677">Repeat</keyword>
<accession>A0A6A6T0X9</accession>
<dbReference type="EMBL" id="MU004381">
    <property type="protein sequence ID" value="KAF2653420.1"/>
    <property type="molecule type" value="Genomic_DNA"/>
</dbReference>
<organism evidence="3 4">
    <name type="scientific">Lophiostoma macrostomum CBS 122681</name>
    <dbReference type="NCBI Taxonomy" id="1314788"/>
    <lineage>
        <taxon>Eukaryota</taxon>
        <taxon>Fungi</taxon>
        <taxon>Dikarya</taxon>
        <taxon>Ascomycota</taxon>
        <taxon>Pezizomycotina</taxon>
        <taxon>Dothideomycetes</taxon>
        <taxon>Pleosporomycetidae</taxon>
        <taxon>Pleosporales</taxon>
        <taxon>Lophiostomataceae</taxon>
        <taxon>Lophiostoma</taxon>
    </lineage>
</organism>
<keyword evidence="4" id="KW-1185">Reference proteome</keyword>
<dbReference type="PANTHER" id="PTHR47933:SF40">
    <property type="entry name" value="PENTATRICOPEPTIDE REPEAT-CONTAINING PROTEIN 1, MITOCHONDRIAL-RELATED"/>
    <property type="match status" value="1"/>
</dbReference>
<evidence type="ECO:0000256" key="2">
    <source>
        <dbReference type="SAM" id="MobiDB-lite"/>
    </source>
</evidence>
<dbReference type="AlphaFoldDB" id="A0A6A6T0X9"/>
<name>A0A6A6T0X9_9PLEO</name>
<dbReference type="OrthoDB" id="185373at2759"/>